<keyword evidence="4" id="KW-1185">Reference proteome</keyword>
<dbReference type="EMBL" id="CP104311">
    <property type="protein sequence ID" value="WWF02409.1"/>
    <property type="molecule type" value="Genomic_DNA"/>
</dbReference>
<dbReference type="CDD" id="cd00146">
    <property type="entry name" value="PKD"/>
    <property type="match status" value="1"/>
</dbReference>
<dbReference type="InterPro" id="IPR051829">
    <property type="entry name" value="Multiheme_Cytochr_ET"/>
</dbReference>
<dbReference type="InterPro" id="IPR015919">
    <property type="entry name" value="Cadherin-like_sf"/>
</dbReference>
<feature type="region of interest" description="Disordered" evidence="2">
    <location>
        <begin position="1062"/>
        <end position="1083"/>
    </location>
</feature>
<proteinExistence type="predicted"/>
<keyword evidence="1" id="KW-0732">Signal</keyword>
<dbReference type="SUPFAM" id="SSF48695">
    <property type="entry name" value="Multiheme cytochromes"/>
    <property type="match status" value="1"/>
</dbReference>
<protein>
    <submittedName>
        <fullName evidence="3">Ig domain-containing protein</fullName>
    </submittedName>
</protein>
<dbReference type="InterPro" id="IPR013783">
    <property type="entry name" value="Ig-like_fold"/>
</dbReference>
<sequence length="1411" mass="150166">MSTSNPALRSHPLRPIFFGALLIALASALIPQHALAAAKLKITRAAWSDKTGTLVIKGKAKDISGPIEIYDINGRLLGDAQGPAFTLNLSRDDLPAVPCAVRVKAGGLAATKPVKGAAKGCSSAPTCQITSPADSVTVNLGDPVTFTATANFSNPQAKPQYEWDFSGGAMGEDDAVNDKVESYKRATGTTATVKFVRGNSRYRVHFSAVDGSIAAMESKQYRCEDTVEIVVGNPPTDVPDMTAMVNAAQQSAPKVAKDKNGNPTGKKGDLVVLPYEDLTMQCSEDMRQAPGAMLGSEFHYGSLNAVVYQKDLKSPQRTDLKLRYAAASSAADPAASASINSTSQNWPLGSDIRTAGVPMGSATIKKTDRWDSTLLGPDVTENLDYSISRHAYDAPITPDQGIALLSAQVDAFGMPTSIPRPTWDDGDGRDGHGRRMPGFDAPYQANAYQDFTAYFPELAAFQARFLPLTDVDDSGRVNPYPLLRVQAVDPATGQTVMNASGDPVQTDGVQTAGTDFHCRECHAKGKIGADPNTVWQPSAYLYTLWSADANAWGGSNPEGFAPPQFFDAVGLDGNPSTDMADQERAAMANILNLHAFYDAPDLGANGVNEGWKMTYIVCGRTCHSNNSTQTFGYPHWTYAPDLEAVTPPPTTTNFNYDWNYSLNMHRWHGELQYNANKDGILRDERGVPKRWDLSKGYNLNTLFPVKNPATGEILPMEQNCLKCHSGQREQCYRDRMYTAGVTCYQCHGDMLAVGQAYPKPKPGPDGHHVRTDSFDQPDCGSCHVGSANVGKAGADFFSAGVRKLAFDANDLSATTLPVDWSNPDASRFAVPPTPVEIVVSDGPVDARLGSWAGSVKNVRRVDGPLFRLGKDTHGNVPCAACHGGAHAVWPNRDPNANDNVTALQLQGHVGQILECNVCHDEQAFKNEKDLDGGIYMTQLQPDSGVLGGPHNIHPINDPYWWKSSGDPTDTTSIDGSTYGGWHNNYAKKPGAAGEDQCAACHGNDHKGTRLSRTPVDRVFDFSGFNMAKLKKAGFKKKVIKVAAGTFIGCDTCHSIATSCKGSPAGDRCGQASDATTPSTNRPPVFTAEPGADATTFVYGQTAPYSYTPAVTDPDGDTLTFGLSTRLDAMSIDANTGTVTVADWTAITGGYNSLPYTYRYMVTVKDGKGGYASQQVAVTITCPDGNAWGYNATGSVPACLANTPPTLVSSPIPSVSVGQPVSLMYDSTDPERNDSAGVQRPNYFLEGAPDGAILGQYSGVLHWTPTAAGTYTFTVKVSDQAGGTDSKTITLHVCEAGQTWSEGAAACIGNHPPTITSTPSLTVYANQLYAYAVEASDADGDTLQFSLSGAPAGMSLAGSILNWTPTDADAEVGSFNVTVIVIDGKGGVATQALALHFCSLGQTWDSRMAMCM</sequence>
<dbReference type="Gene3D" id="2.60.40.10">
    <property type="entry name" value="Immunoglobulins"/>
    <property type="match status" value="3"/>
</dbReference>
<evidence type="ECO:0000313" key="4">
    <source>
        <dbReference type="Proteomes" id="UP001359308"/>
    </source>
</evidence>
<accession>A0ABZ2F6L3</accession>
<organism evidence="3 4">
    <name type="scientific">Methylococcus capsulatus</name>
    <dbReference type="NCBI Taxonomy" id="414"/>
    <lineage>
        <taxon>Bacteria</taxon>
        <taxon>Pseudomonadati</taxon>
        <taxon>Pseudomonadota</taxon>
        <taxon>Gammaproteobacteria</taxon>
        <taxon>Methylococcales</taxon>
        <taxon>Methylococcaceae</taxon>
        <taxon>Methylococcus</taxon>
    </lineage>
</organism>
<dbReference type="RefSeq" id="WP_198322234.1">
    <property type="nucleotide sequence ID" value="NZ_CP104311.1"/>
</dbReference>
<evidence type="ECO:0000256" key="1">
    <source>
        <dbReference type="ARBA" id="ARBA00022729"/>
    </source>
</evidence>
<dbReference type="SUPFAM" id="SSF49313">
    <property type="entry name" value="Cadherin-like"/>
    <property type="match status" value="2"/>
</dbReference>
<gene>
    <name evidence="3" type="ORF">N4J17_01975</name>
</gene>
<name>A0ABZ2F6L3_METCP</name>
<evidence type="ECO:0000313" key="3">
    <source>
        <dbReference type="EMBL" id="WWF02409.1"/>
    </source>
</evidence>
<evidence type="ECO:0000256" key="2">
    <source>
        <dbReference type="SAM" id="MobiDB-lite"/>
    </source>
</evidence>
<dbReference type="Gene3D" id="1.10.1130.10">
    <property type="entry name" value="Flavocytochrome C3, Chain A"/>
    <property type="match status" value="1"/>
</dbReference>
<reference evidence="3 4" key="1">
    <citation type="submission" date="2022-09" db="EMBL/GenBank/DDBJ databases">
        <authorList>
            <person name="Giprobiosintez L."/>
        </authorList>
    </citation>
    <scope>NUCLEOTIDE SEQUENCE [LARGE SCALE GENOMIC DNA]</scope>
    <source>
        <strain evidence="4">VKPM-B-12549 (GBS-15)</strain>
    </source>
</reference>
<dbReference type="InterPro" id="IPR036280">
    <property type="entry name" value="Multihaem_cyt_sf"/>
</dbReference>
<dbReference type="PANTHER" id="PTHR35038">
    <property type="entry name" value="DISSIMILATORY SULFITE REDUCTASE SIRA"/>
    <property type="match status" value="1"/>
</dbReference>
<dbReference type="Proteomes" id="UP001359308">
    <property type="component" value="Chromosome"/>
</dbReference>
<dbReference type="PANTHER" id="PTHR35038:SF8">
    <property type="entry name" value="C-TYPE POLYHEME CYTOCHROME OMCC"/>
    <property type="match status" value="1"/>
</dbReference>
<feature type="compositionally biased region" description="Polar residues" evidence="2">
    <location>
        <begin position="1072"/>
        <end position="1081"/>
    </location>
</feature>
<dbReference type="Pfam" id="PF05345">
    <property type="entry name" value="He_PIG"/>
    <property type="match status" value="2"/>
</dbReference>